<dbReference type="EMBL" id="MU855464">
    <property type="protein sequence ID" value="KAK3903189.1"/>
    <property type="molecule type" value="Genomic_DNA"/>
</dbReference>
<evidence type="ECO:0000313" key="6">
    <source>
        <dbReference type="EMBL" id="KAK3903189.1"/>
    </source>
</evidence>
<dbReference type="GO" id="GO:0004497">
    <property type="term" value="F:monooxygenase activity"/>
    <property type="evidence" value="ECO:0007669"/>
    <property type="project" value="InterPro"/>
</dbReference>
<name>A0AAN6MM66_9PEZI</name>
<keyword evidence="5" id="KW-0349">Heme</keyword>
<dbReference type="InterPro" id="IPR036396">
    <property type="entry name" value="Cyt_P450_sf"/>
</dbReference>
<evidence type="ECO:0000313" key="7">
    <source>
        <dbReference type="Proteomes" id="UP001303889"/>
    </source>
</evidence>
<keyword evidence="2 5" id="KW-0479">Metal-binding</keyword>
<feature type="binding site" description="axial binding residue" evidence="5">
    <location>
        <position position="429"/>
    </location>
    <ligand>
        <name>heme</name>
        <dbReference type="ChEBI" id="CHEBI:30413"/>
    </ligand>
    <ligandPart>
        <name>Fe</name>
        <dbReference type="ChEBI" id="CHEBI:18248"/>
    </ligandPart>
</feature>
<dbReference type="PRINTS" id="PR00463">
    <property type="entry name" value="EP450I"/>
</dbReference>
<dbReference type="GO" id="GO:0005506">
    <property type="term" value="F:iron ion binding"/>
    <property type="evidence" value="ECO:0007669"/>
    <property type="project" value="InterPro"/>
</dbReference>
<dbReference type="AlphaFoldDB" id="A0AAN6MM66"/>
<accession>A0AAN6MM66</accession>
<evidence type="ECO:0000256" key="4">
    <source>
        <dbReference type="ARBA" id="ARBA00023004"/>
    </source>
</evidence>
<keyword evidence="3" id="KW-0560">Oxidoreductase</keyword>
<dbReference type="GO" id="GO:0020037">
    <property type="term" value="F:heme binding"/>
    <property type="evidence" value="ECO:0007669"/>
    <property type="project" value="InterPro"/>
</dbReference>
<evidence type="ECO:0000256" key="1">
    <source>
        <dbReference type="ARBA" id="ARBA00010617"/>
    </source>
</evidence>
<dbReference type="InterPro" id="IPR002401">
    <property type="entry name" value="Cyt_P450_E_grp-I"/>
</dbReference>
<dbReference type="InterPro" id="IPR050364">
    <property type="entry name" value="Cytochrome_P450_fung"/>
</dbReference>
<dbReference type="Proteomes" id="UP001303889">
    <property type="component" value="Unassembled WGS sequence"/>
</dbReference>
<evidence type="ECO:0000256" key="5">
    <source>
        <dbReference type="PIRSR" id="PIRSR602401-1"/>
    </source>
</evidence>
<dbReference type="Pfam" id="PF00067">
    <property type="entry name" value="p450"/>
    <property type="match status" value="1"/>
</dbReference>
<evidence type="ECO:0000256" key="2">
    <source>
        <dbReference type="ARBA" id="ARBA00022723"/>
    </source>
</evidence>
<dbReference type="PANTHER" id="PTHR46300:SF8">
    <property type="entry name" value="CYTOCHROME P450 2E1"/>
    <property type="match status" value="1"/>
</dbReference>
<dbReference type="Gene3D" id="1.10.630.10">
    <property type="entry name" value="Cytochrome P450"/>
    <property type="match status" value="1"/>
</dbReference>
<gene>
    <name evidence="6" type="ORF">C8A05DRAFT_14845</name>
</gene>
<sequence>MAAKEGGRELSQTNILTLSHPGFPWLGPIHDLPVGMSWLKFTEWGRKFGPIFHLKIFGADHVWISKEEVATELMSKKARIYSDRPLIPNLPNNRTSGEYLALLGSTSTWKTQRKLCNHLMHASNKQELHGYPTEERGLFLHAMGQEPAQYREWIEQFTSRTVGRLCWGTPEVADILRNTTFGLLQTISPEGAAPNMVPVLRHVPGLASPWKKKERARHDLERRLFRRAVDNTVKRTGRRRRRGSVMPQPSFMHTFAEEAEERCRGRMDALTEALNVVGLMAIAGALTIGSPIQSYLLAMMHYPEWQRRLQRELDGVVEGQGCPQWEHREVLPLLRSVIKETIRWRPPVPTGIPHAVEERDDYRGFYVPKGATIHALEWAITRNEAVYPDPECFDPGRWLDPSYPTYREPLSRYPNLNGFSQFGFGRRTCQGIPVVEQDLFMAMGGLAWAFHVLPRTKKPPWWRRPPSLRYWNEFTPLLIAKPKPFPFRLIPRGEDRVVQVRRMFTEIRDYLHREKRRYGVDLAPLAGSMDALVQEMDCRGPYGVDWGTTGRACLLDIDGDGTRLHLDSPLLAFEPPGFRPPRRPRRIGPRSLLDIPEKVRCLFQQARCFIKAFRREGLGFLREIWEARGNRRQYVRMVSFM</sequence>
<keyword evidence="4 5" id="KW-0408">Iron</keyword>
<comment type="similarity">
    <text evidence="1">Belongs to the cytochrome P450 family.</text>
</comment>
<organism evidence="6 7">
    <name type="scientific">Staphylotrichum tortipilum</name>
    <dbReference type="NCBI Taxonomy" id="2831512"/>
    <lineage>
        <taxon>Eukaryota</taxon>
        <taxon>Fungi</taxon>
        <taxon>Dikarya</taxon>
        <taxon>Ascomycota</taxon>
        <taxon>Pezizomycotina</taxon>
        <taxon>Sordariomycetes</taxon>
        <taxon>Sordariomycetidae</taxon>
        <taxon>Sordariales</taxon>
        <taxon>Chaetomiaceae</taxon>
        <taxon>Staphylotrichum</taxon>
    </lineage>
</organism>
<comment type="cofactor">
    <cofactor evidence="5">
        <name>heme</name>
        <dbReference type="ChEBI" id="CHEBI:30413"/>
    </cofactor>
</comment>
<dbReference type="SUPFAM" id="SSF48264">
    <property type="entry name" value="Cytochrome P450"/>
    <property type="match status" value="1"/>
</dbReference>
<dbReference type="GO" id="GO:0016705">
    <property type="term" value="F:oxidoreductase activity, acting on paired donors, with incorporation or reduction of molecular oxygen"/>
    <property type="evidence" value="ECO:0007669"/>
    <property type="project" value="InterPro"/>
</dbReference>
<evidence type="ECO:0000256" key="3">
    <source>
        <dbReference type="ARBA" id="ARBA00023002"/>
    </source>
</evidence>
<keyword evidence="7" id="KW-1185">Reference proteome</keyword>
<protein>
    <submittedName>
        <fullName evidence="6">Cytochrome P450</fullName>
    </submittedName>
</protein>
<proteinExistence type="inferred from homology"/>
<reference evidence="6" key="1">
    <citation type="journal article" date="2023" name="Mol. Phylogenet. Evol.">
        <title>Genome-scale phylogeny and comparative genomics of the fungal order Sordariales.</title>
        <authorList>
            <person name="Hensen N."/>
            <person name="Bonometti L."/>
            <person name="Westerberg I."/>
            <person name="Brannstrom I.O."/>
            <person name="Guillou S."/>
            <person name="Cros-Aarteil S."/>
            <person name="Calhoun S."/>
            <person name="Haridas S."/>
            <person name="Kuo A."/>
            <person name="Mondo S."/>
            <person name="Pangilinan J."/>
            <person name="Riley R."/>
            <person name="LaButti K."/>
            <person name="Andreopoulos B."/>
            <person name="Lipzen A."/>
            <person name="Chen C."/>
            <person name="Yan M."/>
            <person name="Daum C."/>
            <person name="Ng V."/>
            <person name="Clum A."/>
            <person name="Steindorff A."/>
            <person name="Ohm R.A."/>
            <person name="Martin F."/>
            <person name="Silar P."/>
            <person name="Natvig D.O."/>
            <person name="Lalanne C."/>
            <person name="Gautier V."/>
            <person name="Ament-Velasquez S.L."/>
            <person name="Kruys A."/>
            <person name="Hutchinson M.I."/>
            <person name="Powell A.J."/>
            <person name="Barry K."/>
            <person name="Miller A.N."/>
            <person name="Grigoriev I.V."/>
            <person name="Debuchy R."/>
            <person name="Gladieux P."/>
            <person name="Hiltunen Thoren M."/>
            <person name="Johannesson H."/>
        </authorList>
    </citation>
    <scope>NUCLEOTIDE SEQUENCE</scope>
    <source>
        <strain evidence="6">CBS 103.79</strain>
    </source>
</reference>
<dbReference type="InterPro" id="IPR001128">
    <property type="entry name" value="Cyt_P450"/>
</dbReference>
<dbReference type="PANTHER" id="PTHR46300">
    <property type="entry name" value="P450, PUTATIVE (EUROFUNG)-RELATED-RELATED"/>
    <property type="match status" value="1"/>
</dbReference>
<comment type="caution">
    <text evidence="6">The sequence shown here is derived from an EMBL/GenBank/DDBJ whole genome shotgun (WGS) entry which is preliminary data.</text>
</comment>
<reference evidence="6" key="2">
    <citation type="submission" date="2023-05" db="EMBL/GenBank/DDBJ databases">
        <authorList>
            <consortium name="Lawrence Berkeley National Laboratory"/>
            <person name="Steindorff A."/>
            <person name="Hensen N."/>
            <person name="Bonometti L."/>
            <person name="Westerberg I."/>
            <person name="Brannstrom I.O."/>
            <person name="Guillou S."/>
            <person name="Cros-Aarteil S."/>
            <person name="Calhoun S."/>
            <person name="Haridas S."/>
            <person name="Kuo A."/>
            <person name="Mondo S."/>
            <person name="Pangilinan J."/>
            <person name="Riley R."/>
            <person name="Labutti K."/>
            <person name="Andreopoulos B."/>
            <person name="Lipzen A."/>
            <person name="Chen C."/>
            <person name="Yanf M."/>
            <person name="Daum C."/>
            <person name="Ng V."/>
            <person name="Clum A."/>
            <person name="Ohm R."/>
            <person name="Martin F."/>
            <person name="Silar P."/>
            <person name="Natvig D."/>
            <person name="Lalanne C."/>
            <person name="Gautier V."/>
            <person name="Ament-Velasquez S.L."/>
            <person name="Kruys A."/>
            <person name="Hutchinson M.I."/>
            <person name="Powell A.J."/>
            <person name="Barry K."/>
            <person name="Miller A.N."/>
            <person name="Grigoriev I.V."/>
            <person name="Debuchy R."/>
            <person name="Gladieux P."/>
            <person name="Thoren M.H."/>
            <person name="Johannesson H."/>
        </authorList>
    </citation>
    <scope>NUCLEOTIDE SEQUENCE</scope>
    <source>
        <strain evidence="6">CBS 103.79</strain>
    </source>
</reference>